<dbReference type="GO" id="GO:0016787">
    <property type="term" value="F:hydrolase activity"/>
    <property type="evidence" value="ECO:0007669"/>
    <property type="project" value="UniProtKB-KW"/>
</dbReference>
<dbReference type="AlphaFoldDB" id="A0A1J4N670"/>
<dbReference type="PANTHER" id="PTHR43309">
    <property type="entry name" value="5-OXOPROLINASE SUBUNIT C"/>
    <property type="match status" value="1"/>
</dbReference>
<proteinExistence type="predicted"/>
<dbReference type="SMART" id="SM00797">
    <property type="entry name" value="AHS2"/>
    <property type="match status" value="1"/>
</dbReference>
<dbReference type="InterPro" id="IPR003778">
    <property type="entry name" value="CT_A_B"/>
</dbReference>
<reference evidence="6" key="1">
    <citation type="submission" date="2016-10" db="EMBL/GenBank/DDBJ databases">
        <title>Draft Genome Sequence of Nocardioides luteus Strain BAFB, an Alkane-Degrading Bacterium Isolated from JP-7 Polluted Soil.</title>
        <authorList>
            <person name="Brown L."/>
            <person name="Ruiz O.N."/>
            <person name="Gunasekera T."/>
        </authorList>
    </citation>
    <scope>NUCLEOTIDE SEQUENCE [LARGE SCALE GENOMIC DNA]</scope>
    <source>
        <strain evidence="6">BAFB</strain>
    </source>
</reference>
<dbReference type="NCBIfam" id="TIGR00724">
    <property type="entry name" value="urea_amlyse_rel"/>
    <property type="match status" value="1"/>
</dbReference>
<sequence length="534" mass="55237">MRHVLIASDQALLVEEDDLEGAMRLHAALAAEPPTGVVELVPAARTVLVRFDPTLVDEVTLAKELTRVEAVHGSLPASGSVTIGVRYDGQDLDEVADLLGISTEQVAARHAAATWRVAFTGYAPGFGYLVGDDPIFDVPRRSSPRTRIPAGSVGLAGTFSGVYPRESPGGWQLIGRTDAPMWDLHRDPPALLAPGMTVRFERLERESVSVTEASPAADAVEHPFAVEVVRPGLQLVLEDLGRPGHAALGVSASGTADRRALRAANRAVGNAPGAAGFELAGGGAVLRFTGPAVVAVAGAAAETTVVRSDGPPLPVEHGAATALEDGEELRLGAVTAGLRAVIAVRGGLDLEPALGSVSSDTLAGLGPGDLGGRPLRTGDVVPLHGPAAAPHAVDPHPAPADPLPAPGDTVELRIVLGPREDWFTPAGVRTLVEQEWTVTPRSDRVGVRLEGAVPLERDIAGELPSEGAVTGAIQVPPDGQPVLFLPDHPLTGGYPIIGAVIDRDLDLAGQLPPGVRIRFRPVALEAPAAEIRGD</sequence>
<comment type="caution">
    <text evidence="6">The sequence shown here is derived from an EMBL/GenBank/DDBJ whole genome shotgun (WGS) entry which is preliminary data.</text>
</comment>
<dbReference type="InterPro" id="IPR003833">
    <property type="entry name" value="CT_C_D"/>
</dbReference>
<feature type="domain" description="Carboxyltransferase" evidence="4">
    <location>
        <begin position="1"/>
        <end position="192"/>
    </location>
</feature>
<feature type="domain" description="Carboxyltransferase" evidence="5">
    <location>
        <begin position="247"/>
        <end position="532"/>
    </location>
</feature>
<dbReference type="Pfam" id="PF02626">
    <property type="entry name" value="CT_A_B"/>
    <property type="match status" value="1"/>
</dbReference>
<dbReference type="PANTHER" id="PTHR43309:SF3">
    <property type="entry name" value="5-OXOPROLINASE SUBUNIT C"/>
    <property type="match status" value="1"/>
</dbReference>
<dbReference type="SUPFAM" id="SSF160467">
    <property type="entry name" value="PH0987 N-terminal domain-like"/>
    <property type="match status" value="1"/>
</dbReference>
<dbReference type="InterPro" id="IPR052708">
    <property type="entry name" value="PxpC"/>
</dbReference>
<evidence type="ECO:0000256" key="3">
    <source>
        <dbReference type="ARBA" id="ARBA00022840"/>
    </source>
</evidence>
<accession>A0A1J4N670</accession>
<protein>
    <submittedName>
        <fullName evidence="6">Allophanate hydrolase</fullName>
    </submittedName>
</protein>
<dbReference type="Gene3D" id="2.40.100.10">
    <property type="entry name" value="Cyclophilin-like"/>
    <property type="match status" value="2"/>
</dbReference>
<dbReference type="SMART" id="SM00796">
    <property type="entry name" value="AHS1"/>
    <property type="match status" value="1"/>
</dbReference>
<evidence type="ECO:0000313" key="6">
    <source>
        <dbReference type="EMBL" id="OIJ27012.1"/>
    </source>
</evidence>
<evidence type="ECO:0000313" key="7">
    <source>
        <dbReference type="Proteomes" id="UP000033772"/>
    </source>
</evidence>
<dbReference type="Proteomes" id="UP000033772">
    <property type="component" value="Unassembled WGS sequence"/>
</dbReference>
<evidence type="ECO:0000259" key="5">
    <source>
        <dbReference type="SMART" id="SM00797"/>
    </source>
</evidence>
<dbReference type="Pfam" id="PF02682">
    <property type="entry name" value="CT_C_D"/>
    <property type="match status" value="1"/>
</dbReference>
<dbReference type="EMBL" id="JZDQ02000011">
    <property type="protein sequence ID" value="OIJ27012.1"/>
    <property type="molecule type" value="Genomic_DNA"/>
</dbReference>
<dbReference type="InterPro" id="IPR029000">
    <property type="entry name" value="Cyclophilin-like_dom_sf"/>
</dbReference>
<dbReference type="Gene3D" id="3.30.1360.40">
    <property type="match status" value="1"/>
</dbReference>
<dbReference type="OrthoDB" id="9768696at2"/>
<keyword evidence="3" id="KW-0067">ATP-binding</keyword>
<keyword evidence="1" id="KW-0547">Nucleotide-binding</keyword>
<keyword evidence="2 6" id="KW-0378">Hydrolase</keyword>
<name>A0A1J4N670_9ACTN</name>
<evidence type="ECO:0000256" key="2">
    <source>
        <dbReference type="ARBA" id="ARBA00022801"/>
    </source>
</evidence>
<gene>
    <name evidence="6" type="ORF">UG56_009540</name>
</gene>
<organism evidence="6 7">
    <name type="scientific">Nocardioides luteus</name>
    <dbReference type="NCBI Taxonomy" id="1844"/>
    <lineage>
        <taxon>Bacteria</taxon>
        <taxon>Bacillati</taxon>
        <taxon>Actinomycetota</taxon>
        <taxon>Actinomycetes</taxon>
        <taxon>Propionibacteriales</taxon>
        <taxon>Nocardioidaceae</taxon>
        <taxon>Nocardioides</taxon>
    </lineage>
</organism>
<evidence type="ECO:0000256" key="1">
    <source>
        <dbReference type="ARBA" id="ARBA00022741"/>
    </source>
</evidence>
<dbReference type="GO" id="GO:0005524">
    <property type="term" value="F:ATP binding"/>
    <property type="evidence" value="ECO:0007669"/>
    <property type="project" value="UniProtKB-KW"/>
</dbReference>
<dbReference type="SUPFAM" id="SSF50891">
    <property type="entry name" value="Cyclophilin-like"/>
    <property type="match status" value="2"/>
</dbReference>
<evidence type="ECO:0000259" key="4">
    <source>
        <dbReference type="SMART" id="SM00796"/>
    </source>
</evidence>
<dbReference type="STRING" id="1844.UG56_009540"/>
<keyword evidence="7" id="KW-1185">Reference proteome</keyword>